<evidence type="ECO:0000259" key="5">
    <source>
        <dbReference type="PROSITE" id="PS51393"/>
    </source>
</evidence>
<organism evidence="6 7">
    <name type="scientific">Lagenidium giganteum</name>
    <dbReference type="NCBI Taxonomy" id="4803"/>
    <lineage>
        <taxon>Eukaryota</taxon>
        <taxon>Sar</taxon>
        <taxon>Stramenopiles</taxon>
        <taxon>Oomycota</taxon>
        <taxon>Peronosporomycetes</taxon>
        <taxon>Pythiales</taxon>
        <taxon>Pythiaceae</taxon>
    </lineage>
</organism>
<dbReference type="InterPro" id="IPR013819">
    <property type="entry name" value="LipOase_C"/>
</dbReference>
<dbReference type="Gene3D" id="3.10.450.60">
    <property type="match status" value="1"/>
</dbReference>
<dbReference type="GO" id="GO:0016702">
    <property type="term" value="F:oxidoreductase activity, acting on single donors with incorporation of molecular oxygen, incorporation of two atoms of oxygen"/>
    <property type="evidence" value="ECO:0007669"/>
    <property type="project" value="InterPro"/>
</dbReference>
<keyword evidence="2" id="KW-0223">Dioxygenase</keyword>
<gene>
    <name evidence="6" type="ORF">N0F65_002541</name>
</gene>
<proteinExistence type="predicted"/>
<dbReference type="Gene3D" id="1.20.245.10">
    <property type="entry name" value="Lipoxygenase-1, Domain 5"/>
    <property type="match status" value="1"/>
</dbReference>
<keyword evidence="1" id="KW-0479">Metal-binding</keyword>
<evidence type="ECO:0000256" key="2">
    <source>
        <dbReference type="ARBA" id="ARBA00022964"/>
    </source>
</evidence>
<dbReference type="AlphaFoldDB" id="A0AAV2YMI7"/>
<dbReference type="InterPro" id="IPR000907">
    <property type="entry name" value="LipOase"/>
</dbReference>
<name>A0AAV2YMI7_9STRA</name>
<dbReference type="GO" id="GO:0034440">
    <property type="term" value="P:lipid oxidation"/>
    <property type="evidence" value="ECO:0007669"/>
    <property type="project" value="InterPro"/>
</dbReference>
<dbReference type="InterPro" id="IPR036226">
    <property type="entry name" value="LipOase_C_sf"/>
</dbReference>
<evidence type="ECO:0000313" key="7">
    <source>
        <dbReference type="Proteomes" id="UP001146120"/>
    </source>
</evidence>
<evidence type="ECO:0000256" key="3">
    <source>
        <dbReference type="ARBA" id="ARBA00023002"/>
    </source>
</evidence>
<dbReference type="Pfam" id="PF00305">
    <property type="entry name" value="Lipoxygenase"/>
    <property type="match status" value="1"/>
</dbReference>
<evidence type="ECO:0000256" key="4">
    <source>
        <dbReference type="SAM" id="SignalP"/>
    </source>
</evidence>
<sequence>MLSCWKLWLVFLIAFSGSSANALSSPNGLSAAEQAARASAIADVASKISNEANTLIIRGAPYPFCWGPIARPGSLAESIVKVEAAEINDRMDPNTPTYVGLAANTKFETEQDYVGFYDKLASAVNRPMSTDISDETFGEMRTTGFSFKIELVRKHEAYGDILSKVDCKHVAQVCGEGTSITTLRALKSLFVVDLSDISQWTDPSNPHKYVPDIVGFFCYNRGRNKLLPFATHVVDAKLTYTPFDSPSEWKLAKMALNTAEINWQNMQHFVETHITTAAVRVELMRTTAVTHPVNALLQRHFRGDIALETISTTILFAADTPVDKTFAMGSTGSIRYVHHQVENKWSIYKTFIADAQARGIDTLPVSKYYKYGLLHWNALRRFVDTYVRAYYSCDQDVRSDHELQNWAKACSTVPQFADFPKSINSINELVNLVHHLVFTTTVRHHSMNGMVSFETMSIPYSIPSLWKPWPTRKLHPGETLNIIDYNIPVPLIPSVIGTTFLFRRVPAPAATLLQAYSIAPFCDEVVLKDAIAQHQRALAQIEAQIQKDEKDEKWPYTIQLPSKLPLTPWI</sequence>
<accession>A0AAV2YMI7</accession>
<keyword evidence="4" id="KW-0732">Signal</keyword>
<comment type="caution">
    <text evidence="6">The sequence shown here is derived from an EMBL/GenBank/DDBJ whole genome shotgun (WGS) entry which is preliminary data.</text>
</comment>
<feature type="chain" id="PRO_5043898407" description="Lipoxygenase domain-containing protein" evidence="4">
    <location>
        <begin position="21"/>
        <end position="570"/>
    </location>
</feature>
<reference evidence="6" key="1">
    <citation type="submission" date="2022-11" db="EMBL/GenBank/DDBJ databases">
        <authorList>
            <person name="Morgan W.R."/>
            <person name="Tartar A."/>
        </authorList>
    </citation>
    <scope>NUCLEOTIDE SEQUENCE</scope>
    <source>
        <strain evidence="6">ARSEF 373</strain>
    </source>
</reference>
<evidence type="ECO:0000256" key="1">
    <source>
        <dbReference type="ARBA" id="ARBA00022723"/>
    </source>
</evidence>
<dbReference type="PROSITE" id="PS51393">
    <property type="entry name" value="LIPOXYGENASE_3"/>
    <property type="match status" value="1"/>
</dbReference>
<feature type="domain" description="Lipoxygenase" evidence="5">
    <location>
        <begin position="240"/>
        <end position="570"/>
    </location>
</feature>
<dbReference type="Proteomes" id="UP001146120">
    <property type="component" value="Unassembled WGS sequence"/>
</dbReference>
<dbReference type="EMBL" id="DAKRPA010000208">
    <property type="protein sequence ID" value="DAZ95356.1"/>
    <property type="molecule type" value="Genomic_DNA"/>
</dbReference>
<feature type="signal peptide" evidence="4">
    <location>
        <begin position="1"/>
        <end position="20"/>
    </location>
</feature>
<evidence type="ECO:0000313" key="6">
    <source>
        <dbReference type="EMBL" id="DAZ95356.1"/>
    </source>
</evidence>
<protein>
    <recommendedName>
        <fullName evidence="5">Lipoxygenase domain-containing protein</fullName>
    </recommendedName>
</protein>
<reference evidence="6" key="2">
    <citation type="journal article" date="2023" name="Microbiol Resour">
        <title>Decontamination and Annotation of the Draft Genome Sequence of the Oomycete Lagenidium giganteum ARSEF 373.</title>
        <authorList>
            <person name="Morgan W.R."/>
            <person name="Tartar A."/>
        </authorList>
    </citation>
    <scope>NUCLEOTIDE SEQUENCE</scope>
    <source>
        <strain evidence="6">ARSEF 373</strain>
    </source>
</reference>
<keyword evidence="3" id="KW-0560">Oxidoreductase</keyword>
<dbReference type="GO" id="GO:0046872">
    <property type="term" value="F:metal ion binding"/>
    <property type="evidence" value="ECO:0007669"/>
    <property type="project" value="UniProtKB-KW"/>
</dbReference>
<dbReference type="PANTHER" id="PTHR11771">
    <property type="entry name" value="LIPOXYGENASE"/>
    <property type="match status" value="1"/>
</dbReference>
<dbReference type="SUPFAM" id="SSF48484">
    <property type="entry name" value="Lipoxigenase"/>
    <property type="match status" value="1"/>
</dbReference>
<keyword evidence="7" id="KW-1185">Reference proteome</keyword>